<evidence type="ECO:0000313" key="2">
    <source>
        <dbReference type="EMBL" id="VFJ57872.1"/>
    </source>
</evidence>
<feature type="domain" description="SEFIR" evidence="1">
    <location>
        <begin position="3"/>
        <end position="144"/>
    </location>
</feature>
<dbReference type="PRINTS" id="PR00364">
    <property type="entry name" value="DISEASERSIST"/>
</dbReference>
<dbReference type="InterPro" id="IPR027417">
    <property type="entry name" value="P-loop_NTPase"/>
</dbReference>
<dbReference type="SUPFAM" id="SSF48452">
    <property type="entry name" value="TPR-like"/>
    <property type="match status" value="1"/>
</dbReference>
<dbReference type="InterPro" id="IPR011990">
    <property type="entry name" value="TPR-like_helical_dom_sf"/>
</dbReference>
<name>A0A450SV38_9GAMM</name>
<dbReference type="EMBL" id="CAADFD010000037">
    <property type="protein sequence ID" value="VFJ57872.1"/>
    <property type="molecule type" value="Genomic_DNA"/>
</dbReference>
<accession>A0A450SV38</accession>
<reference evidence="2" key="1">
    <citation type="submission" date="2019-02" db="EMBL/GenBank/DDBJ databases">
        <authorList>
            <person name="Gruber-Vodicka R. H."/>
            <person name="Seah K. B. B."/>
        </authorList>
    </citation>
    <scope>NUCLEOTIDE SEQUENCE</scope>
    <source>
        <strain evidence="2">BECK_BZ106</strain>
    </source>
</reference>
<organism evidence="2">
    <name type="scientific">Candidatus Kentrum sp. FW</name>
    <dbReference type="NCBI Taxonomy" id="2126338"/>
    <lineage>
        <taxon>Bacteria</taxon>
        <taxon>Pseudomonadati</taxon>
        <taxon>Pseudomonadota</taxon>
        <taxon>Gammaproteobacteria</taxon>
        <taxon>Candidatus Kentrum</taxon>
    </lineage>
</organism>
<dbReference type="PROSITE" id="PS51534">
    <property type="entry name" value="SEFIR"/>
    <property type="match status" value="1"/>
</dbReference>
<protein>
    <submittedName>
        <fullName evidence="2">SEFIR domain-containing protein</fullName>
    </submittedName>
</protein>
<dbReference type="InterPro" id="IPR013568">
    <property type="entry name" value="SEFIR_dom"/>
</dbReference>
<gene>
    <name evidence="2" type="ORF">BECKFW1821B_GA0114236_103724</name>
</gene>
<dbReference type="Gene3D" id="3.40.50.11530">
    <property type="match status" value="1"/>
</dbReference>
<dbReference type="Gene3D" id="1.25.40.10">
    <property type="entry name" value="Tetratricopeptide repeat domain"/>
    <property type="match status" value="1"/>
</dbReference>
<dbReference type="SUPFAM" id="SSF52540">
    <property type="entry name" value="P-loop containing nucleoside triphosphate hydrolases"/>
    <property type="match status" value="1"/>
</dbReference>
<dbReference type="Pfam" id="PF08357">
    <property type="entry name" value="SEFIR"/>
    <property type="match status" value="1"/>
</dbReference>
<dbReference type="AlphaFoldDB" id="A0A450SV38"/>
<sequence>MKKPRIFISYAHDSDAHRERVLGLSERLRRDGFDTRLDQYVEGSPEEGWQRWMLNQLDKAEFVLAICTETYYQRFRDHDHQNPERGRGVDWEGAIITQEIHDNRGRTRKFVPVLIQTADTRFIPEPLRKYTHYQMDSAVDYQQLCNFLAGAAGVEPGPVGTPPPRTRRQGTPLAFEHESAFLGSPHIAPSRLPTPAGSQQLFGRDREFGLLDDALAEPKIHLVQLIAWGGVGKTALATHWMTKLAARNWIGGGEEQPIPIRYYFDWSFYSQGIRDQGSVSSDPFIAKALEFFGDPDPGPGSPHDRGARLAELVARRPSILILDGIEPLQYGPGPLQGRLRDPALRAFLKGLARRPLTGICIITSRQRITDLDTSLNKTVIAHELHQLSEAAGAALLYHVGAKRRGAATINPGHRELLRASREVAGHALTLTLLGGYLSKAHGGDIRRRDRVRLDEADKSTQGEHAIRVMVAYEQWLMEKPAKAPATAERNDQSPAPGGIVIQSFRDTLNWFSELPGLVLGLFLLNISLLFLKISLAITSPNVLLGTGRINLEIGRSLRSGGNFLRRIGNAVAGNHASRKRDSELRHRMLAILRLLGLFDRPAAPGALAALCRKPTIPGLTEDLVDACEEDWNQALFSLRDLDLVSGQSFGQLDAHPLVRAYFTERLRGTPAWIEGHTRLYRHFTETTPYRPDTLEDLQPLYQAVLHGCQAGLHQEICNHVYIDRILRGTGSDGFYSAKKLGAIGADLGAIACFFDRPWQELSANLSQAARSWLFNESTINLRALGRLQEALEPMRAGLGMHIEGKDWKNAAVAAGNLSQLELTLGEISKAMEDAKRSVQFADTSGDIFRQMVMRTAHGDARHQAGDRQGGEALFQEAENLQVEHQSQYPWLYSLPGFQYCDLLLSVIEEGGDEGNDSGVERAAWRIFLIGWIGAPDAHPPYGTPEDLDAWIARCDQVSERATQTLELAERNQHPLLDIALNHLTLARAEWYRNLLSSVGISAGTDPYAIPPDLPTHLAAAVDGLRQANMMEYLPHALLTRAWYRAATGDGSGAWTDLEEVRDIAEDGPMPLFMTDCLLTRARLFGSSHDYPWESVADDLAVASQLIDQHGYHRRDGELADVKSMIEGKSADNY</sequence>
<evidence type="ECO:0000259" key="1">
    <source>
        <dbReference type="PROSITE" id="PS51534"/>
    </source>
</evidence>
<proteinExistence type="predicted"/>